<dbReference type="InterPro" id="IPR042560">
    <property type="entry name" value="Exo84_C_2"/>
</dbReference>
<feature type="region of interest" description="Disordered" evidence="8">
    <location>
        <begin position="1"/>
        <end position="67"/>
    </location>
</feature>
<dbReference type="GO" id="GO:0015031">
    <property type="term" value="P:protein transport"/>
    <property type="evidence" value="ECO:0007669"/>
    <property type="project" value="UniProtKB-KW"/>
</dbReference>
<keyword evidence="11" id="KW-1185">Reference proteome</keyword>
<dbReference type="InterPro" id="IPR032403">
    <property type="entry name" value="Exo84_C"/>
</dbReference>
<dbReference type="Gene3D" id="2.30.29.30">
    <property type="entry name" value="Pleckstrin-homology domain (PH domain)/Phosphotyrosine-binding domain (PTB)"/>
    <property type="match status" value="1"/>
</dbReference>
<name>A0A1E4RRC0_9ASCO</name>
<dbReference type="Pfam" id="PF25345">
    <property type="entry name" value="PH_EXO84"/>
    <property type="match status" value="1"/>
</dbReference>
<dbReference type="Gene3D" id="1.20.58.1220">
    <property type="entry name" value="Exo84p, C-terminal helical domain"/>
    <property type="match status" value="1"/>
</dbReference>
<accession>A0A1E4RRC0</accession>
<evidence type="ECO:0000256" key="8">
    <source>
        <dbReference type="SAM" id="MobiDB-lite"/>
    </source>
</evidence>
<dbReference type="EMBL" id="KV454538">
    <property type="protein sequence ID" value="ODV69605.1"/>
    <property type="molecule type" value="Genomic_DNA"/>
</dbReference>
<dbReference type="Gene3D" id="1.20.58.1210">
    <property type="entry name" value="Exo84p, N-terminal helical domain"/>
    <property type="match status" value="1"/>
</dbReference>
<feature type="compositionally biased region" description="Polar residues" evidence="8">
    <location>
        <begin position="18"/>
        <end position="36"/>
    </location>
</feature>
<evidence type="ECO:0000256" key="6">
    <source>
        <dbReference type="ARBA" id="ARBA00022927"/>
    </source>
</evidence>
<evidence type="ECO:0000256" key="5">
    <source>
        <dbReference type="ARBA" id="ARBA00022483"/>
    </source>
</evidence>
<sequence>MDHKASHRQSRAPWLTSAKAQKSSNPYANANTSVLSPNDMKVRNRANTGGGLKVPNPYGAGSNVQNRKNSRRLSIHAMAMQNGKSGAPPFDLQNLPPVPSLNKTVTQNSDNALIAESIQEERGEFDEIEATILNKLSNGTAGEIDDHYKFLVKKKALVTRDIKENINENQKNILELTHDLKSTQEELMKLRVTTKDLYEVFNEFRESARRRLDLELEPQNNSANTSYENAPSSLKIPKKRKDRSSVLVLQKMWATELQSLFKHVEGASKFIQAIPGRHVLAESGRWLEVNVGTWKTTKATHLFILNDLMLIATKKSSSGQDSGTSGKKLQAILCWPLQEIKLSEIQVPQPVNSGKEENKAYAINVRSKSLSYVYRTDRYDHFLKIMDAYTKGSNEILQKNRLLDARKSINQSTDGSETTDEKRQLRESLRGSGFMELSNIDDSSQTRTNSIKRQSADILLQDISARVHSRNRSHDFGKGFNPNTATGDKSKFFIDLKSIEDKLDEVDVHIAHNKFYESVGLINHIEGKLNSIESSISRGKNNGIEEEIKLLIDVIKLKIGNRKLKVQQYLNFDLQQNIAKLSNGEISQIIEFYQNFDQLDEGISSYLQAMSSYLSSTIAKLVVGVQGSTRIDIVNYLSNLVIIHVSIIKRAITVYNQCIKPIIKRHKQQDVDSSGFISWCIDEVAKLVLSVKKHLYGTLITVTSDPESDEKIYKIKDPQYFQEFLDVIRPQLNDLKSVGVNVDFLFDDILSLQE</sequence>
<dbReference type="Pfam" id="PF16528">
    <property type="entry name" value="Exo84_C"/>
    <property type="match status" value="1"/>
</dbReference>
<evidence type="ECO:0000256" key="1">
    <source>
        <dbReference type="ARBA" id="ARBA00004398"/>
    </source>
</evidence>
<dbReference type="InterPro" id="IPR033961">
    <property type="entry name" value="Exo84"/>
</dbReference>
<evidence type="ECO:0000256" key="7">
    <source>
        <dbReference type="SAM" id="Coils"/>
    </source>
</evidence>
<evidence type="ECO:0000313" key="11">
    <source>
        <dbReference type="Proteomes" id="UP000095085"/>
    </source>
</evidence>
<keyword evidence="6" id="KW-0653">Protein transport</keyword>
<dbReference type="RefSeq" id="XP_020078672.1">
    <property type="nucleotide sequence ID" value="XM_020218263.1"/>
</dbReference>
<keyword evidence="7" id="KW-0175">Coiled coil</keyword>
<protein>
    <recommendedName>
        <fullName evidence="3">Exocyst complex component EXO84</fullName>
    </recommendedName>
</protein>
<reference evidence="11" key="1">
    <citation type="submission" date="2016-05" db="EMBL/GenBank/DDBJ databases">
        <title>Comparative genomics of biotechnologically important yeasts.</title>
        <authorList>
            <consortium name="DOE Joint Genome Institute"/>
            <person name="Riley R."/>
            <person name="Haridas S."/>
            <person name="Wolfe K.H."/>
            <person name="Lopes M.R."/>
            <person name="Hittinger C.T."/>
            <person name="Goker M."/>
            <person name="Salamov A."/>
            <person name="Wisecaver J."/>
            <person name="Long T.M."/>
            <person name="Aerts A.L."/>
            <person name="Barry K."/>
            <person name="Choi C."/>
            <person name="Clum A."/>
            <person name="Coughlan A.Y."/>
            <person name="Deshpande S."/>
            <person name="Douglass A.P."/>
            <person name="Hanson S.J."/>
            <person name="Klenk H.-P."/>
            <person name="Labutti K."/>
            <person name="Lapidus A."/>
            <person name="Lindquist E."/>
            <person name="Lipzen A."/>
            <person name="Meier-Kolthoff J.P."/>
            <person name="Ohm R.A."/>
            <person name="Otillar R.P."/>
            <person name="Pangilinan J."/>
            <person name="Peng Y."/>
            <person name="Rokas A."/>
            <person name="Rosa C.A."/>
            <person name="Scheuner C."/>
            <person name="Sibirny A.A."/>
            <person name="Slot J.C."/>
            <person name="Stielow J.B."/>
            <person name="Sun H."/>
            <person name="Kurtzman C.P."/>
            <person name="Blackwell M."/>
            <person name="Grigoriev I.V."/>
            <person name="Jeffries T.W."/>
        </authorList>
    </citation>
    <scope>NUCLEOTIDE SEQUENCE [LARGE SCALE GENOMIC DNA]</scope>
    <source>
        <strain evidence="11">NRRL Y-1933</strain>
    </source>
</reference>
<dbReference type="GO" id="GO:0030133">
    <property type="term" value="C:transport vesicle"/>
    <property type="evidence" value="ECO:0007669"/>
    <property type="project" value="UniProtKB-SubCell"/>
</dbReference>
<evidence type="ECO:0000259" key="9">
    <source>
        <dbReference type="Pfam" id="PF16528"/>
    </source>
</evidence>
<dbReference type="InterPro" id="IPR011993">
    <property type="entry name" value="PH-like_dom_sf"/>
</dbReference>
<dbReference type="OrthoDB" id="642193at2759"/>
<dbReference type="PANTHER" id="PTHR21426:SF12">
    <property type="entry name" value="EXOCYST COMPLEX COMPONENT 8"/>
    <property type="match status" value="1"/>
</dbReference>
<dbReference type="InterPro" id="IPR016159">
    <property type="entry name" value="Cullin_repeat-like_dom_sf"/>
</dbReference>
<dbReference type="STRING" id="984485.A0A1E4RRC0"/>
<dbReference type="AlphaFoldDB" id="A0A1E4RRC0"/>
<dbReference type="GO" id="GO:0000145">
    <property type="term" value="C:exocyst"/>
    <property type="evidence" value="ECO:0007669"/>
    <property type="project" value="InterPro"/>
</dbReference>
<feature type="coiled-coil region" evidence="7">
    <location>
        <begin position="166"/>
        <end position="193"/>
    </location>
</feature>
<organism evidence="10 11">
    <name type="scientific">Hyphopichia burtonii NRRL Y-1933</name>
    <dbReference type="NCBI Taxonomy" id="984485"/>
    <lineage>
        <taxon>Eukaryota</taxon>
        <taxon>Fungi</taxon>
        <taxon>Dikarya</taxon>
        <taxon>Ascomycota</taxon>
        <taxon>Saccharomycotina</taxon>
        <taxon>Pichiomycetes</taxon>
        <taxon>Debaryomycetaceae</taxon>
        <taxon>Hyphopichia</taxon>
    </lineage>
</organism>
<dbReference type="InterPro" id="IPR042561">
    <property type="entry name" value="Exo84_C_1"/>
</dbReference>
<dbReference type="PANTHER" id="PTHR21426">
    <property type="entry name" value="EXOCYST COMPLEX COMPONENT 8"/>
    <property type="match status" value="1"/>
</dbReference>
<comment type="subcellular location">
    <subcellularLocation>
        <location evidence="1">Cytoplasmic vesicle</location>
        <location evidence="1">Secretory vesicle</location>
    </subcellularLocation>
</comment>
<feature type="compositionally biased region" description="Basic residues" evidence="8">
    <location>
        <begin position="1"/>
        <end position="10"/>
    </location>
</feature>
<dbReference type="GO" id="GO:0006893">
    <property type="term" value="P:Golgi to plasma membrane transport"/>
    <property type="evidence" value="ECO:0007669"/>
    <property type="project" value="TreeGrafter"/>
</dbReference>
<keyword evidence="5" id="KW-0268">Exocytosis</keyword>
<dbReference type="Proteomes" id="UP000095085">
    <property type="component" value="Unassembled WGS sequence"/>
</dbReference>
<dbReference type="GeneID" id="30992813"/>
<keyword evidence="4" id="KW-0813">Transport</keyword>
<proteinExistence type="inferred from homology"/>
<gene>
    <name evidence="10" type="ORF">HYPBUDRAFT_103417</name>
</gene>
<feature type="domain" description="Exocyst component Exo84 C-terminal" evidence="9">
    <location>
        <begin position="497"/>
        <end position="742"/>
    </location>
</feature>
<evidence type="ECO:0000256" key="3">
    <source>
        <dbReference type="ARBA" id="ARBA00021269"/>
    </source>
</evidence>
<evidence type="ECO:0000313" key="10">
    <source>
        <dbReference type="EMBL" id="ODV69605.1"/>
    </source>
</evidence>
<evidence type="ECO:0000256" key="4">
    <source>
        <dbReference type="ARBA" id="ARBA00022448"/>
    </source>
</evidence>
<evidence type="ECO:0000256" key="2">
    <source>
        <dbReference type="ARBA" id="ARBA00007210"/>
    </source>
</evidence>
<dbReference type="GO" id="GO:0006887">
    <property type="term" value="P:exocytosis"/>
    <property type="evidence" value="ECO:0007669"/>
    <property type="project" value="UniProtKB-KW"/>
</dbReference>
<comment type="similarity">
    <text evidence="2">Belongs to the EXO84 family.</text>
</comment>
<dbReference type="SUPFAM" id="SSF74788">
    <property type="entry name" value="Cullin repeat-like"/>
    <property type="match status" value="1"/>
</dbReference>